<proteinExistence type="predicted"/>
<dbReference type="Gene3D" id="2.50.20.10">
    <property type="entry name" value="Lipoprotein localisation LolA/LolB/LppX"/>
    <property type="match status" value="1"/>
</dbReference>
<dbReference type="InterPro" id="IPR052944">
    <property type="entry name" value="Sporulation_related"/>
</dbReference>
<gene>
    <name evidence="3" type="ORF">HEB94_008173</name>
</gene>
<organism evidence="3 4">
    <name type="scientific">Actinopolymorpha pittospori</name>
    <dbReference type="NCBI Taxonomy" id="648752"/>
    <lineage>
        <taxon>Bacteria</taxon>
        <taxon>Bacillati</taxon>
        <taxon>Actinomycetota</taxon>
        <taxon>Actinomycetes</taxon>
        <taxon>Propionibacteriales</taxon>
        <taxon>Actinopolymorphaceae</taxon>
        <taxon>Actinopolymorpha</taxon>
    </lineage>
</organism>
<dbReference type="Proteomes" id="UP000638648">
    <property type="component" value="Unassembled WGS sequence"/>
</dbReference>
<feature type="region of interest" description="Disordered" evidence="1">
    <location>
        <begin position="246"/>
        <end position="307"/>
    </location>
</feature>
<evidence type="ECO:0000259" key="2">
    <source>
        <dbReference type="Pfam" id="PF03888"/>
    </source>
</evidence>
<dbReference type="EMBL" id="JADBEM010000001">
    <property type="protein sequence ID" value="MBE1611325.1"/>
    <property type="molecule type" value="Genomic_DNA"/>
</dbReference>
<dbReference type="InterPro" id="IPR029046">
    <property type="entry name" value="LolA/LolB/LppX"/>
</dbReference>
<protein>
    <submittedName>
        <fullName evidence="3">Outer membrane lipoprotein-sorting protein</fullName>
    </submittedName>
</protein>
<dbReference type="PANTHER" id="PTHR37507">
    <property type="entry name" value="SPORULATION PROTEIN YDCC"/>
    <property type="match status" value="1"/>
</dbReference>
<keyword evidence="4" id="KW-1185">Reference proteome</keyword>
<accession>A0A927RGM0</accession>
<feature type="compositionally biased region" description="Basic and acidic residues" evidence="1">
    <location>
        <begin position="259"/>
        <end position="273"/>
    </location>
</feature>
<comment type="caution">
    <text evidence="3">The sequence shown here is derived from an EMBL/GenBank/DDBJ whole genome shotgun (WGS) entry which is preliminary data.</text>
</comment>
<dbReference type="RefSeq" id="WP_238361748.1">
    <property type="nucleotide sequence ID" value="NZ_BAABJL010000042.1"/>
</dbReference>
<dbReference type="PANTHER" id="PTHR37507:SF2">
    <property type="entry name" value="SPORULATION PROTEIN YDCC"/>
    <property type="match status" value="1"/>
</dbReference>
<evidence type="ECO:0000313" key="3">
    <source>
        <dbReference type="EMBL" id="MBE1611325.1"/>
    </source>
</evidence>
<dbReference type="Pfam" id="PF03888">
    <property type="entry name" value="MucB_RseB"/>
    <property type="match status" value="1"/>
</dbReference>
<keyword evidence="3" id="KW-0449">Lipoprotein</keyword>
<dbReference type="InterPro" id="IPR033434">
    <property type="entry name" value="MucB/RseB_N"/>
</dbReference>
<dbReference type="AlphaFoldDB" id="A0A927RGM0"/>
<feature type="compositionally biased region" description="Basic and acidic residues" evidence="1">
    <location>
        <begin position="280"/>
        <end position="295"/>
    </location>
</feature>
<reference evidence="3" key="1">
    <citation type="submission" date="2020-10" db="EMBL/GenBank/DDBJ databases">
        <title>Sequencing the genomes of 1000 actinobacteria strains.</title>
        <authorList>
            <person name="Klenk H.-P."/>
        </authorList>
    </citation>
    <scope>NUCLEOTIDE SEQUENCE</scope>
    <source>
        <strain evidence="3">DSM 45354</strain>
    </source>
</reference>
<evidence type="ECO:0000313" key="4">
    <source>
        <dbReference type="Proteomes" id="UP000638648"/>
    </source>
</evidence>
<feature type="domain" description="MucB/RseB N-terminal" evidence="2">
    <location>
        <begin position="160"/>
        <end position="243"/>
    </location>
</feature>
<name>A0A927RGM0_9ACTN</name>
<evidence type="ECO:0000256" key="1">
    <source>
        <dbReference type="SAM" id="MobiDB-lite"/>
    </source>
</evidence>
<feature type="compositionally biased region" description="Low complexity" evidence="1">
    <location>
        <begin position="297"/>
        <end position="306"/>
    </location>
</feature>
<dbReference type="SUPFAM" id="SSF89392">
    <property type="entry name" value="Prokaryotic lipoproteins and lipoprotein localization factors"/>
    <property type="match status" value="1"/>
</dbReference>
<sequence>MFASRPALRWFAPAAVLALVLLVGTAGTLFRANAAGALPERTAAQLLVDLQKANPDGFSGTISQQADLGLPQLPGIGGGDDSSDLSALVSGSHTLKVWYDGPERSRIALLGTLGESDLIRDGKDVWVWSSTSKTATHTVLPAGKSAPAKSVPDLPRTPQEAADQALKALDPSTKVTTDGTASVAGRAAYQLILAPRDASSLVGQVRLAIDSEQHIPLQVQVFAKGAGTPAIQVGFTQISFTKPSAEHFRFAPPPGTKVTEGKAGDEAHPRGDRTAPGNDSHARGDQQNARERGADKGTGAKAAAEGPSVVGKGWTAVVTAKMPTEARHADSEFRPILDRLPRVSGTWGSGRLLSGALFSVLVTDDGRVLAGAVSPQHLYSVAGTGQ</sequence>